<feature type="region of interest" description="Disordered" evidence="1">
    <location>
        <begin position="320"/>
        <end position="394"/>
    </location>
</feature>
<dbReference type="GO" id="GO:0008237">
    <property type="term" value="F:metallopeptidase activity"/>
    <property type="evidence" value="ECO:0007669"/>
    <property type="project" value="TreeGrafter"/>
</dbReference>
<feature type="region of interest" description="Disordered" evidence="1">
    <location>
        <begin position="163"/>
        <end position="195"/>
    </location>
</feature>
<dbReference type="Gene3D" id="3.30.2010.10">
    <property type="entry name" value="Metalloproteases ('zincins'), catalytic domain"/>
    <property type="match status" value="1"/>
</dbReference>
<sequence length="460" mass="51075">MPIGIERLNARHQQPNSRITFIKPLPGPDSKFAQDFLERIAAVCHPIMKANHLSIMTLEEYEPNPEFVGRNFNAGEIIQLVLKAPYSGHWLSFRSVQMVMMHELAHCMQMNHSAAFWKVRNQYAEELRSLWSKDYTGDGFWGRGTTLLSEQYESTRPQVPEVMPRNLCGGTFRSRGRKRKRRADGPDSKSLTYAERQQRRIAKKFGTNGIALGDDEETRVKLEYGVKVKAKPKVAKSVRGRELRAAAALARFGQQKEEEIAKADGSTENDSDTEDEYDATDAGQEALDFNGSRILDGQGNSMVKVCEDQDTDDAHVKEEMQELQDLETPRPSSGKLSKDRLSEASASSGPPSRNENPQVTSRHTVNGSHITSPGQPRSTSSNRKDSGHGLPRSEEASQVATCSICSVDNESSAITCMVCSHVLDTSKVHGYWRCQNTSCSGTEFINADDSALCGLCGARR</sequence>
<dbReference type="Proteomes" id="UP000664521">
    <property type="component" value="Unassembled WGS sequence"/>
</dbReference>
<proteinExistence type="predicted"/>
<dbReference type="AlphaFoldDB" id="A0A8H3I8T9"/>
<organism evidence="3 4">
    <name type="scientific">Heterodermia speciosa</name>
    <dbReference type="NCBI Taxonomy" id="116794"/>
    <lineage>
        <taxon>Eukaryota</taxon>
        <taxon>Fungi</taxon>
        <taxon>Dikarya</taxon>
        <taxon>Ascomycota</taxon>
        <taxon>Pezizomycotina</taxon>
        <taxon>Lecanoromycetes</taxon>
        <taxon>OSLEUM clade</taxon>
        <taxon>Lecanoromycetidae</taxon>
        <taxon>Caliciales</taxon>
        <taxon>Physciaceae</taxon>
        <taxon>Heterodermia</taxon>
    </lineage>
</organism>
<accession>A0A8H3I8T9</accession>
<dbReference type="InterPro" id="IPR053000">
    <property type="entry name" value="WSS1-like_metalloprotease"/>
</dbReference>
<comment type="caution">
    <text evidence="3">The sequence shown here is derived from an EMBL/GenBank/DDBJ whole genome shotgun (WGS) entry which is preliminary data.</text>
</comment>
<evidence type="ECO:0000259" key="2">
    <source>
        <dbReference type="PROSITE" id="PS51397"/>
    </source>
</evidence>
<dbReference type="GO" id="GO:0006281">
    <property type="term" value="P:DNA repair"/>
    <property type="evidence" value="ECO:0007669"/>
    <property type="project" value="TreeGrafter"/>
</dbReference>
<dbReference type="GO" id="GO:0005634">
    <property type="term" value="C:nucleus"/>
    <property type="evidence" value="ECO:0007669"/>
    <property type="project" value="TreeGrafter"/>
</dbReference>
<feature type="compositionally biased region" description="Basic and acidic residues" evidence="1">
    <location>
        <begin position="382"/>
        <end position="394"/>
    </location>
</feature>
<feature type="domain" description="WLM" evidence="2">
    <location>
        <begin position="10"/>
        <end position="253"/>
    </location>
</feature>
<dbReference type="InterPro" id="IPR013536">
    <property type="entry name" value="WLM_dom"/>
</dbReference>
<dbReference type="OrthoDB" id="447842at2759"/>
<keyword evidence="4" id="KW-1185">Reference proteome</keyword>
<gene>
    <name evidence="3" type="ORF">HETSPECPRED_007163</name>
</gene>
<feature type="compositionally biased region" description="Polar residues" evidence="1">
    <location>
        <begin position="344"/>
        <end position="381"/>
    </location>
</feature>
<evidence type="ECO:0000313" key="3">
    <source>
        <dbReference type="EMBL" id="CAF9907550.1"/>
    </source>
</evidence>
<feature type="compositionally biased region" description="Acidic residues" evidence="1">
    <location>
        <begin position="267"/>
        <end position="279"/>
    </location>
</feature>
<protein>
    <recommendedName>
        <fullName evidence="2">WLM domain-containing protein</fullName>
    </recommendedName>
</protein>
<dbReference type="PANTHER" id="PTHR46622">
    <property type="entry name" value="DNA-DEPENDENT METALLOPROTEASE WSS1"/>
    <property type="match status" value="1"/>
</dbReference>
<dbReference type="PANTHER" id="PTHR46622:SF1">
    <property type="entry name" value="DNA-DEPENDENT METALLOPROTEASE WSS1"/>
    <property type="match status" value="1"/>
</dbReference>
<dbReference type="Pfam" id="PF08325">
    <property type="entry name" value="WLM"/>
    <property type="match status" value="1"/>
</dbReference>
<evidence type="ECO:0000256" key="1">
    <source>
        <dbReference type="SAM" id="MobiDB-lite"/>
    </source>
</evidence>
<reference evidence="3" key="1">
    <citation type="submission" date="2021-03" db="EMBL/GenBank/DDBJ databases">
        <authorList>
            <person name="Tagirdzhanova G."/>
        </authorList>
    </citation>
    <scope>NUCLEOTIDE SEQUENCE</scope>
</reference>
<name>A0A8H3I8T9_9LECA</name>
<dbReference type="PROSITE" id="PS51397">
    <property type="entry name" value="WLM"/>
    <property type="match status" value="1"/>
</dbReference>
<evidence type="ECO:0000313" key="4">
    <source>
        <dbReference type="Proteomes" id="UP000664521"/>
    </source>
</evidence>
<feature type="region of interest" description="Disordered" evidence="1">
    <location>
        <begin position="252"/>
        <end position="279"/>
    </location>
</feature>
<dbReference type="EMBL" id="CAJPDS010000005">
    <property type="protein sequence ID" value="CAF9907550.1"/>
    <property type="molecule type" value="Genomic_DNA"/>
</dbReference>